<gene>
    <name evidence="2" type="ORF">NN4_27150</name>
</gene>
<comment type="caution">
    <text evidence="2">The sequence shown here is derived from an EMBL/GenBank/DDBJ whole genome shotgun (WGS) entry which is preliminary data.</text>
</comment>
<reference evidence="2 3" key="1">
    <citation type="submission" date="2019-07" db="EMBL/GenBank/DDBJ databases">
        <title>Whole genome shotgun sequence of Nocardia ninae NBRC 108245.</title>
        <authorList>
            <person name="Hosoyama A."/>
            <person name="Uohara A."/>
            <person name="Ohji S."/>
            <person name="Ichikawa N."/>
        </authorList>
    </citation>
    <scope>NUCLEOTIDE SEQUENCE [LARGE SCALE GENOMIC DNA]</scope>
    <source>
        <strain evidence="2 3">NBRC 108245</strain>
    </source>
</reference>
<sequence>MWHITITTSDPFTEIRSMFMANQDKIDRLAAQLTKAKAEIVAEIARLKDQIDNGTGELDFTALDGLVADLDGLNPDVPSGEPGEEEPGTGEPA</sequence>
<dbReference type="AlphaFoldDB" id="A0A511MED6"/>
<protein>
    <submittedName>
        <fullName evidence="2">Uncharacterized protein</fullName>
    </submittedName>
</protein>
<feature type="compositionally biased region" description="Acidic residues" evidence="1">
    <location>
        <begin position="82"/>
        <end position="93"/>
    </location>
</feature>
<evidence type="ECO:0000256" key="1">
    <source>
        <dbReference type="SAM" id="MobiDB-lite"/>
    </source>
</evidence>
<evidence type="ECO:0000313" key="3">
    <source>
        <dbReference type="Proteomes" id="UP000321424"/>
    </source>
</evidence>
<evidence type="ECO:0000313" key="2">
    <source>
        <dbReference type="EMBL" id="GEM38196.1"/>
    </source>
</evidence>
<accession>A0A511MED6</accession>
<organism evidence="2 3">
    <name type="scientific">Nocardia ninae NBRC 108245</name>
    <dbReference type="NCBI Taxonomy" id="1210091"/>
    <lineage>
        <taxon>Bacteria</taxon>
        <taxon>Bacillati</taxon>
        <taxon>Actinomycetota</taxon>
        <taxon>Actinomycetes</taxon>
        <taxon>Mycobacteriales</taxon>
        <taxon>Nocardiaceae</taxon>
        <taxon>Nocardia</taxon>
    </lineage>
</organism>
<feature type="compositionally biased region" description="Low complexity" evidence="1">
    <location>
        <begin position="72"/>
        <end position="81"/>
    </location>
</feature>
<dbReference type="Proteomes" id="UP000321424">
    <property type="component" value="Unassembled WGS sequence"/>
</dbReference>
<keyword evidence="3" id="KW-1185">Reference proteome</keyword>
<feature type="region of interest" description="Disordered" evidence="1">
    <location>
        <begin position="72"/>
        <end position="93"/>
    </location>
</feature>
<dbReference type="EMBL" id="BJXA01000014">
    <property type="protein sequence ID" value="GEM38196.1"/>
    <property type="molecule type" value="Genomic_DNA"/>
</dbReference>
<proteinExistence type="predicted"/>
<name>A0A511MED6_9NOCA</name>